<evidence type="ECO:0000313" key="2">
    <source>
        <dbReference type="EMBL" id="SPF39191.1"/>
    </source>
</evidence>
<proteinExistence type="predicted"/>
<name>A0A2U3KHP6_9BACT</name>
<gene>
    <name evidence="2" type="ORF">SBA1_250015</name>
</gene>
<keyword evidence="1" id="KW-1133">Transmembrane helix</keyword>
<dbReference type="AlphaFoldDB" id="A0A2U3KHP6"/>
<evidence type="ECO:0000313" key="3">
    <source>
        <dbReference type="Proteomes" id="UP000238701"/>
    </source>
</evidence>
<keyword evidence="1" id="KW-0812">Transmembrane</keyword>
<feature type="transmembrane region" description="Helical" evidence="1">
    <location>
        <begin position="56"/>
        <end position="75"/>
    </location>
</feature>
<sequence length="228" mass="24661">MPSPQSAETGVDCFRILFTLRAFEADHWADQMMPPIPLNPNHSRIGARQVSVMRKLGLILVIVIGAGVLSATAVAQQAAPPAKPAEQTAADKATNIPHAYSGMYTFLKEGEFAQLTVEDDGSITGFVSRYGEGTSDKGAFLDQFFKTGKLEGNKLSFTTEIVHGVSFDFKGTIERGEGKNPGDEAYFVLKGTLTENTSDVNKKVTSHSEEVAFKMFPEEASPTAVPRK</sequence>
<protein>
    <submittedName>
        <fullName evidence="2">Uncharacterized protein</fullName>
    </submittedName>
</protein>
<evidence type="ECO:0000256" key="1">
    <source>
        <dbReference type="SAM" id="Phobius"/>
    </source>
</evidence>
<organism evidence="2 3">
    <name type="scientific">Candidatus Sulfotelmatobacter kueseliae</name>
    <dbReference type="NCBI Taxonomy" id="2042962"/>
    <lineage>
        <taxon>Bacteria</taxon>
        <taxon>Pseudomonadati</taxon>
        <taxon>Acidobacteriota</taxon>
        <taxon>Terriglobia</taxon>
        <taxon>Terriglobales</taxon>
        <taxon>Candidatus Korobacteraceae</taxon>
        <taxon>Candidatus Sulfotelmatobacter</taxon>
    </lineage>
</organism>
<dbReference type="EMBL" id="OMOD01000117">
    <property type="protein sequence ID" value="SPF39191.1"/>
    <property type="molecule type" value="Genomic_DNA"/>
</dbReference>
<reference evidence="3" key="1">
    <citation type="submission" date="2018-02" db="EMBL/GenBank/DDBJ databases">
        <authorList>
            <person name="Hausmann B."/>
        </authorList>
    </citation>
    <scope>NUCLEOTIDE SEQUENCE [LARGE SCALE GENOMIC DNA]</scope>
    <source>
        <strain evidence="3">Peat soil MAG SbA1</strain>
    </source>
</reference>
<dbReference type="Proteomes" id="UP000238701">
    <property type="component" value="Unassembled WGS sequence"/>
</dbReference>
<keyword evidence="1" id="KW-0472">Membrane</keyword>
<accession>A0A2U3KHP6</accession>